<dbReference type="EMBL" id="BOQN01000134">
    <property type="protein sequence ID" value="GIM97145.1"/>
    <property type="molecule type" value="Genomic_DNA"/>
</dbReference>
<keyword evidence="2" id="KW-1185">Reference proteome</keyword>
<reference evidence="1 2" key="1">
    <citation type="submission" date="2021-03" db="EMBL/GenBank/DDBJ databases">
        <title>Whole genome shotgun sequence of Actinoplanes toevensis NBRC 105298.</title>
        <authorList>
            <person name="Komaki H."/>
            <person name="Tamura T."/>
        </authorList>
    </citation>
    <scope>NUCLEOTIDE SEQUENCE [LARGE SCALE GENOMIC DNA]</scope>
    <source>
        <strain evidence="1 2">NBRC 105298</strain>
    </source>
</reference>
<name>A0A919WBJ8_9ACTN</name>
<gene>
    <name evidence="1" type="ORF">Ato02nite_089380</name>
</gene>
<accession>A0A919WBJ8</accession>
<comment type="caution">
    <text evidence="1">The sequence shown here is derived from an EMBL/GenBank/DDBJ whole genome shotgun (WGS) entry which is preliminary data.</text>
</comment>
<dbReference type="RefSeq" id="WP_246608110.1">
    <property type="nucleotide sequence ID" value="NZ_BOQN01000134.1"/>
</dbReference>
<proteinExistence type="predicted"/>
<sequence>MGDFFHVDQTQLHRHAARVQAVRDQLGAIKGASQAITQDDAAYGLLCGWIAGILAGRHRDAEELFTLVDENLQAAADAITATANDYEAADTAAHGRITQAGGGLS</sequence>
<protein>
    <recommendedName>
        <fullName evidence="3">Excreted virulence factor EspC, type VII ESX diderm</fullName>
    </recommendedName>
</protein>
<dbReference type="AlphaFoldDB" id="A0A919WBJ8"/>
<evidence type="ECO:0000313" key="1">
    <source>
        <dbReference type="EMBL" id="GIM97145.1"/>
    </source>
</evidence>
<evidence type="ECO:0008006" key="3">
    <source>
        <dbReference type="Google" id="ProtNLM"/>
    </source>
</evidence>
<evidence type="ECO:0000313" key="2">
    <source>
        <dbReference type="Proteomes" id="UP000677082"/>
    </source>
</evidence>
<dbReference type="Proteomes" id="UP000677082">
    <property type="component" value="Unassembled WGS sequence"/>
</dbReference>
<organism evidence="1 2">
    <name type="scientific">Paractinoplanes toevensis</name>
    <dbReference type="NCBI Taxonomy" id="571911"/>
    <lineage>
        <taxon>Bacteria</taxon>
        <taxon>Bacillati</taxon>
        <taxon>Actinomycetota</taxon>
        <taxon>Actinomycetes</taxon>
        <taxon>Micromonosporales</taxon>
        <taxon>Micromonosporaceae</taxon>
        <taxon>Paractinoplanes</taxon>
    </lineage>
</organism>